<evidence type="ECO:0000256" key="7">
    <source>
        <dbReference type="SAM" id="Coils"/>
    </source>
</evidence>
<reference evidence="10" key="1">
    <citation type="journal article" date="2019" name="PLoS Negl. Trop. Dis.">
        <title>Revisiting the worldwide diversity of Leptospira species in the environment.</title>
        <authorList>
            <person name="Vincent A.T."/>
            <person name="Schiettekatte O."/>
            <person name="Bourhy P."/>
            <person name="Veyrier F.J."/>
            <person name="Picardeau M."/>
        </authorList>
    </citation>
    <scope>NUCLEOTIDE SEQUENCE [LARGE SCALE GENOMIC DNA]</scope>
    <source>
        <strain evidence="10">SSS9</strain>
    </source>
</reference>
<evidence type="ECO:0000256" key="1">
    <source>
        <dbReference type="ARBA" id="ARBA00022490"/>
    </source>
</evidence>
<dbReference type="PANTHER" id="PTHR30008:SF0">
    <property type="entry name" value="EXODEOXYRIBONUCLEASE 7 LARGE SUBUNIT"/>
    <property type="match status" value="1"/>
</dbReference>
<evidence type="ECO:0000256" key="6">
    <source>
        <dbReference type="RuleBase" id="RU004355"/>
    </source>
</evidence>
<dbReference type="GO" id="GO:0009318">
    <property type="term" value="C:exodeoxyribonuclease VII complex"/>
    <property type="evidence" value="ECO:0007669"/>
    <property type="project" value="UniProtKB-UniRule"/>
</dbReference>
<keyword evidence="1 5" id="KW-0963">Cytoplasm</keyword>
<comment type="caution">
    <text evidence="10">The sequence shown here is derived from an EMBL/GenBank/DDBJ whole genome shotgun (WGS) entry which is preliminary data.</text>
</comment>
<evidence type="ECO:0000256" key="3">
    <source>
        <dbReference type="ARBA" id="ARBA00022801"/>
    </source>
</evidence>
<keyword evidence="11" id="KW-1185">Reference proteome</keyword>
<comment type="similarity">
    <text evidence="5 6">Belongs to the XseA family.</text>
</comment>
<evidence type="ECO:0000256" key="4">
    <source>
        <dbReference type="ARBA" id="ARBA00022839"/>
    </source>
</evidence>
<dbReference type="RefSeq" id="WP_135589178.1">
    <property type="nucleotide sequence ID" value="NZ_RQEP01000019.1"/>
</dbReference>
<keyword evidence="2 5" id="KW-0540">Nuclease</keyword>
<dbReference type="GO" id="GO:0003676">
    <property type="term" value="F:nucleic acid binding"/>
    <property type="evidence" value="ECO:0007669"/>
    <property type="project" value="InterPro"/>
</dbReference>
<dbReference type="AlphaFoldDB" id="A0A4R9FKD7"/>
<comment type="catalytic activity">
    <reaction evidence="5 6">
        <text>Exonucleolytic cleavage in either 5'- to 3'- or 3'- to 5'-direction to yield nucleoside 5'-phosphates.</text>
        <dbReference type="EC" id="3.1.11.6"/>
    </reaction>
</comment>
<gene>
    <name evidence="5" type="primary">xseA</name>
    <name evidence="10" type="ORF">EHO59_14475</name>
</gene>
<dbReference type="PANTHER" id="PTHR30008">
    <property type="entry name" value="EXODEOXYRIBONUCLEASE 7 LARGE SUBUNIT"/>
    <property type="match status" value="1"/>
</dbReference>
<dbReference type="GO" id="GO:0008855">
    <property type="term" value="F:exodeoxyribonuclease VII activity"/>
    <property type="evidence" value="ECO:0007669"/>
    <property type="project" value="UniProtKB-UniRule"/>
</dbReference>
<dbReference type="GO" id="GO:0006308">
    <property type="term" value="P:DNA catabolic process"/>
    <property type="evidence" value="ECO:0007669"/>
    <property type="project" value="UniProtKB-UniRule"/>
</dbReference>
<organism evidence="10 11">
    <name type="scientific">Leptospira semungkisensis</name>
    <dbReference type="NCBI Taxonomy" id="2484985"/>
    <lineage>
        <taxon>Bacteria</taxon>
        <taxon>Pseudomonadati</taxon>
        <taxon>Spirochaetota</taxon>
        <taxon>Spirochaetia</taxon>
        <taxon>Leptospirales</taxon>
        <taxon>Leptospiraceae</taxon>
        <taxon>Leptospira</taxon>
    </lineage>
</organism>
<dbReference type="Proteomes" id="UP000297453">
    <property type="component" value="Unassembled WGS sequence"/>
</dbReference>
<evidence type="ECO:0000259" key="8">
    <source>
        <dbReference type="Pfam" id="PF02601"/>
    </source>
</evidence>
<dbReference type="InterPro" id="IPR003753">
    <property type="entry name" value="Exonuc_VII_L"/>
</dbReference>
<keyword evidence="3 5" id="KW-0378">Hydrolase</keyword>
<dbReference type="EC" id="3.1.11.6" evidence="5"/>
<dbReference type="NCBIfam" id="TIGR00237">
    <property type="entry name" value="xseA"/>
    <property type="match status" value="1"/>
</dbReference>
<dbReference type="Pfam" id="PF13742">
    <property type="entry name" value="tRNA_anti_2"/>
    <property type="match status" value="1"/>
</dbReference>
<sequence>MEESKPLSVSEVNSIIKQLLTGPEILRNICVQGEISNYSKSHQGHIYFNLKDPKSLIACTFFSYSNGRYKGKSLENGMEIKAYGTVSVYEPRGQYNLNISKVEELGQGDLLLQVEALKQKLAAQGVFDPDRKRSLPAFPWRIGVATSPTGAAIEDIIRIAKQRFPKIDILISPCLVQGDGAPDSIVSAIRELNDARWDVDLIIAGRGGGSYEDLMAFNEEKVVLAFAESRVPIISAVGHQIDSVLSDLAADHFAPTPTAAAEMAVPEMEAVEAELSEIEIRLKTALKNQAVNLKEKLRILTNKKAFIEPRSMLNDRILQLDEISSRIHLLGKNYIMTSQNRFTPIANALSTSFKTQLERKRKEFQLLSGKVDGFSPLGTLKRGYSVVRKKGKKVVTSPSQLEKEEELEVILAEGRIRVSYQGEIK</sequence>
<name>A0A4R9FKD7_9LEPT</name>
<dbReference type="InterPro" id="IPR025824">
    <property type="entry name" value="OB-fold_nuc-bd_dom"/>
</dbReference>
<dbReference type="CDD" id="cd04489">
    <property type="entry name" value="ExoVII_LU_OBF"/>
    <property type="match status" value="1"/>
</dbReference>
<keyword evidence="7" id="KW-0175">Coiled coil</keyword>
<proteinExistence type="inferred from homology"/>
<evidence type="ECO:0000256" key="2">
    <source>
        <dbReference type="ARBA" id="ARBA00022722"/>
    </source>
</evidence>
<accession>A0A4R9FKD7</accession>
<feature type="domain" description="OB-fold nucleic acid binding" evidence="9">
    <location>
        <begin position="7"/>
        <end position="102"/>
    </location>
</feature>
<dbReference type="HAMAP" id="MF_00378">
    <property type="entry name" value="Exonuc_7_L"/>
    <property type="match status" value="1"/>
</dbReference>
<dbReference type="InterPro" id="IPR020579">
    <property type="entry name" value="Exonuc_VII_lsu_C"/>
</dbReference>
<dbReference type="Pfam" id="PF02601">
    <property type="entry name" value="Exonuc_VII_L"/>
    <property type="match status" value="1"/>
</dbReference>
<feature type="coiled-coil region" evidence="7">
    <location>
        <begin position="268"/>
        <end position="303"/>
    </location>
</feature>
<comment type="subunit">
    <text evidence="5">Heterooligomer composed of large and small subunits.</text>
</comment>
<evidence type="ECO:0000313" key="10">
    <source>
        <dbReference type="EMBL" id="TGJ99085.1"/>
    </source>
</evidence>
<keyword evidence="4 5" id="KW-0269">Exonuclease</keyword>
<dbReference type="OrthoDB" id="9802795at2"/>
<feature type="domain" description="Exonuclease VII large subunit C-terminal" evidence="8">
    <location>
        <begin position="126"/>
        <end position="418"/>
    </location>
</feature>
<comment type="function">
    <text evidence="5">Bidirectionally degrades single-stranded DNA into large acid-insoluble oligonucleotides, which are then degraded further into small acid-soluble oligonucleotides.</text>
</comment>
<evidence type="ECO:0000259" key="9">
    <source>
        <dbReference type="Pfam" id="PF13742"/>
    </source>
</evidence>
<comment type="subcellular location">
    <subcellularLocation>
        <location evidence="5 6">Cytoplasm</location>
    </subcellularLocation>
</comment>
<dbReference type="EMBL" id="RQEP01000019">
    <property type="protein sequence ID" value="TGJ99085.1"/>
    <property type="molecule type" value="Genomic_DNA"/>
</dbReference>
<evidence type="ECO:0000313" key="11">
    <source>
        <dbReference type="Proteomes" id="UP000297453"/>
    </source>
</evidence>
<dbReference type="GO" id="GO:0005737">
    <property type="term" value="C:cytoplasm"/>
    <property type="evidence" value="ECO:0007669"/>
    <property type="project" value="UniProtKB-SubCell"/>
</dbReference>
<protein>
    <recommendedName>
        <fullName evidence="5">Exodeoxyribonuclease 7 large subunit</fullName>
        <ecNumber evidence="5">3.1.11.6</ecNumber>
    </recommendedName>
    <alternativeName>
        <fullName evidence="5">Exodeoxyribonuclease VII large subunit</fullName>
        <shortName evidence="5">Exonuclease VII large subunit</shortName>
    </alternativeName>
</protein>
<dbReference type="Gene3D" id="2.40.50.1010">
    <property type="match status" value="1"/>
</dbReference>
<evidence type="ECO:0000256" key="5">
    <source>
        <dbReference type="HAMAP-Rule" id="MF_00378"/>
    </source>
</evidence>